<evidence type="ECO:0000256" key="2">
    <source>
        <dbReference type="PROSITE-ProRule" id="PRU00703"/>
    </source>
</evidence>
<feature type="domain" description="BON" evidence="3">
    <location>
        <begin position="116"/>
        <end position="184"/>
    </location>
</feature>
<evidence type="ECO:0000313" key="6">
    <source>
        <dbReference type="Proteomes" id="UP000624325"/>
    </source>
</evidence>
<dbReference type="Proteomes" id="UP000624325">
    <property type="component" value="Unassembled WGS sequence"/>
</dbReference>
<evidence type="ECO:0000259" key="3">
    <source>
        <dbReference type="PROSITE" id="PS50914"/>
    </source>
</evidence>
<keyword evidence="6" id="KW-1185">Reference proteome</keyword>
<accession>A0ABQ4CFX4</accession>
<feature type="domain" description="CBS" evidence="4">
    <location>
        <begin position="62"/>
        <end position="119"/>
    </location>
</feature>
<comment type="caution">
    <text evidence="5">The sequence shown here is derived from an EMBL/GenBank/DDBJ whole genome shotgun (WGS) entry which is preliminary data.</text>
</comment>
<dbReference type="Gene3D" id="3.30.1340.30">
    <property type="match status" value="1"/>
</dbReference>
<reference evidence="5 6" key="1">
    <citation type="submission" date="2021-01" db="EMBL/GenBank/DDBJ databases">
        <title>Whole genome shotgun sequence of Asanoa iriomotensis NBRC 100142.</title>
        <authorList>
            <person name="Komaki H."/>
            <person name="Tamura T."/>
        </authorList>
    </citation>
    <scope>NUCLEOTIDE SEQUENCE [LARGE SCALE GENOMIC DNA]</scope>
    <source>
        <strain evidence="5 6">NBRC 100142</strain>
    </source>
</reference>
<keyword evidence="1 2" id="KW-0129">CBS domain</keyword>
<sequence>MAVRRISAVPVVDSFRRVLGVVSEADLLPKVELTGQPHEPRMFTLRRRARAKADASLARELMTAPAVTTMESATLVEAAKAMDRAGVKRLPVTDDLGRLVGIVSRGDLLKVHLRHDDDIRHDVVTEVLRRILGIGDDAVAVTVAGGVVTLAGRLDRRSSAEIAVSLAAQVSGVVKVVDGIEYDFDDADRFVPGPLL</sequence>
<dbReference type="SMART" id="SM00116">
    <property type="entry name" value="CBS"/>
    <property type="match status" value="1"/>
</dbReference>
<name>A0ABQ4CFX4_9ACTN</name>
<dbReference type="PANTHER" id="PTHR43080:SF29">
    <property type="entry name" value="OS02G0818000 PROTEIN"/>
    <property type="match status" value="1"/>
</dbReference>
<gene>
    <name evidence="5" type="ORF">Air01nite_77680</name>
</gene>
<dbReference type="EMBL" id="BONC01000121">
    <property type="protein sequence ID" value="GIF61673.1"/>
    <property type="molecule type" value="Genomic_DNA"/>
</dbReference>
<dbReference type="PROSITE" id="PS51371">
    <property type="entry name" value="CBS"/>
    <property type="match status" value="1"/>
</dbReference>
<dbReference type="PIRSF" id="PIRSF036990">
    <property type="entry name" value="UCP036990_CBS_BON"/>
    <property type="match status" value="1"/>
</dbReference>
<evidence type="ECO:0000313" key="5">
    <source>
        <dbReference type="EMBL" id="GIF61673.1"/>
    </source>
</evidence>
<dbReference type="Pfam" id="PF00571">
    <property type="entry name" value="CBS"/>
    <property type="match status" value="2"/>
</dbReference>
<dbReference type="Gene3D" id="3.10.580.10">
    <property type="entry name" value="CBS-domain"/>
    <property type="match status" value="1"/>
</dbReference>
<dbReference type="Pfam" id="PF04972">
    <property type="entry name" value="BON"/>
    <property type="match status" value="1"/>
</dbReference>
<dbReference type="InterPro" id="IPR046342">
    <property type="entry name" value="CBS_dom_sf"/>
</dbReference>
<evidence type="ECO:0000256" key="1">
    <source>
        <dbReference type="ARBA" id="ARBA00023122"/>
    </source>
</evidence>
<dbReference type="InterPro" id="IPR051257">
    <property type="entry name" value="Diverse_CBS-Domain"/>
</dbReference>
<dbReference type="PANTHER" id="PTHR43080">
    <property type="entry name" value="CBS DOMAIN-CONTAINING PROTEIN CBSX3, MITOCHONDRIAL"/>
    <property type="match status" value="1"/>
</dbReference>
<dbReference type="InterPro" id="IPR017080">
    <property type="entry name" value="UCP036990_CBS_BON"/>
</dbReference>
<evidence type="ECO:0008006" key="7">
    <source>
        <dbReference type="Google" id="ProtNLM"/>
    </source>
</evidence>
<dbReference type="InterPro" id="IPR007055">
    <property type="entry name" value="BON_dom"/>
</dbReference>
<dbReference type="SUPFAM" id="SSF54631">
    <property type="entry name" value="CBS-domain pair"/>
    <property type="match status" value="1"/>
</dbReference>
<dbReference type="PROSITE" id="PS50914">
    <property type="entry name" value="BON"/>
    <property type="match status" value="1"/>
</dbReference>
<dbReference type="InterPro" id="IPR000644">
    <property type="entry name" value="CBS_dom"/>
</dbReference>
<organism evidence="5 6">
    <name type="scientific">Asanoa iriomotensis</name>
    <dbReference type="NCBI Taxonomy" id="234613"/>
    <lineage>
        <taxon>Bacteria</taxon>
        <taxon>Bacillati</taxon>
        <taxon>Actinomycetota</taxon>
        <taxon>Actinomycetes</taxon>
        <taxon>Micromonosporales</taxon>
        <taxon>Micromonosporaceae</taxon>
        <taxon>Asanoa</taxon>
    </lineage>
</organism>
<proteinExistence type="predicted"/>
<evidence type="ECO:0000259" key="4">
    <source>
        <dbReference type="PROSITE" id="PS51371"/>
    </source>
</evidence>
<protein>
    <recommendedName>
        <fullName evidence="7">BON domain-containing protein</fullName>
    </recommendedName>
</protein>